<accession>A0A1I5KSS5</accession>
<dbReference type="Proteomes" id="UP000199331">
    <property type="component" value="Unassembled WGS sequence"/>
</dbReference>
<evidence type="ECO:0008006" key="3">
    <source>
        <dbReference type="Google" id="ProtNLM"/>
    </source>
</evidence>
<organism evidence="1 2">
    <name type="scientific">Qipengyuania nanhaisediminis</name>
    <dbReference type="NCBI Taxonomy" id="604088"/>
    <lineage>
        <taxon>Bacteria</taxon>
        <taxon>Pseudomonadati</taxon>
        <taxon>Pseudomonadota</taxon>
        <taxon>Alphaproteobacteria</taxon>
        <taxon>Sphingomonadales</taxon>
        <taxon>Erythrobacteraceae</taxon>
        <taxon>Qipengyuania</taxon>
    </lineage>
</organism>
<reference evidence="2" key="1">
    <citation type="submission" date="2016-10" db="EMBL/GenBank/DDBJ databases">
        <authorList>
            <person name="Varghese N."/>
            <person name="Submissions S."/>
        </authorList>
    </citation>
    <scope>NUCLEOTIDE SEQUENCE [LARGE SCALE GENOMIC DNA]</scope>
    <source>
        <strain evidence="2">CGMCC 1.7715</strain>
    </source>
</reference>
<evidence type="ECO:0000313" key="1">
    <source>
        <dbReference type="EMBL" id="SFO88104.1"/>
    </source>
</evidence>
<keyword evidence="2" id="KW-1185">Reference proteome</keyword>
<name>A0A1I5KSS5_9SPHN</name>
<dbReference type="AlphaFoldDB" id="A0A1I5KSS5"/>
<sequence>MRREWILGCALFAAACGQSAEKEASFEDVSTATLAYANCINDEAAGSAPDAGSQDEVVAVILRACDAQRSTALESGAVPTMAASQAEFDEIHEGLARSLLMDAQEKAEAQ</sequence>
<protein>
    <recommendedName>
        <fullName evidence="3">Lipoprotein</fullName>
    </recommendedName>
</protein>
<dbReference type="RefSeq" id="WP_090476996.1">
    <property type="nucleotide sequence ID" value="NZ_FOWZ01000001.1"/>
</dbReference>
<evidence type="ECO:0000313" key="2">
    <source>
        <dbReference type="Proteomes" id="UP000199331"/>
    </source>
</evidence>
<dbReference type="EMBL" id="FOWZ01000001">
    <property type="protein sequence ID" value="SFO88104.1"/>
    <property type="molecule type" value="Genomic_DNA"/>
</dbReference>
<dbReference type="PROSITE" id="PS51257">
    <property type="entry name" value="PROKAR_LIPOPROTEIN"/>
    <property type="match status" value="1"/>
</dbReference>
<proteinExistence type="predicted"/>
<gene>
    <name evidence="1" type="ORF">SAMN04488060_0504</name>
</gene>
<dbReference type="STRING" id="604088.SAMN04488060_0504"/>